<keyword evidence="2" id="KW-1185">Reference proteome</keyword>
<name>A0ABR1K7T3_9PEZI</name>
<dbReference type="Proteomes" id="UP001363622">
    <property type="component" value="Unassembled WGS sequence"/>
</dbReference>
<comment type="caution">
    <text evidence="1">The sequence shown here is derived from an EMBL/GenBank/DDBJ whole genome shotgun (WGS) entry which is preliminary data.</text>
</comment>
<dbReference type="EMBL" id="JBBPHU010000018">
    <property type="protein sequence ID" value="KAK7509370.1"/>
    <property type="molecule type" value="Genomic_DNA"/>
</dbReference>
<proteinExistence type="predicted"/>
<evidence type="ECO:0000313" key="2">
    <source>
        <dbReference type="Proteomes" id="UP001363622"/>
    </source>
</evidence>
<protein>
    <submittedName>
        <fullName evidence="1">Uncharacterized protein</fullName>
    </submittedName>
</protein>
<reference evidence="1 2" key="1">
    <citation type="submission" date="2024-04" db="EMBL/GenBank/DDBJ databases">
        <title>Phyllosticta paracitricarpa is synonymous to the EU quarantine fungus P. citricarpa based on phylogenomic analyses.</title>
        <authorList>
            <consortium name="Lawrence Berkeley National Laboratory"/>
            <person name="Van Ingen-Buijs V.A."/>
            <person name="Van Westerhoven A.C."/>
            <person name="Haridas S."/>
            <person name="Skiadas P."/>
            <person name="Martin F."/>
            <person name="Groenewald J.Z."/>
            <person name="Crous P.W."/>
            <person name="Seidl M.F."/>
        </authorList>
    </citation>
    <scope>NUCLEOTIDE SEQUENCE [LARGE SCALE GENOMIC DNA]</scope>
    <source>
        <strain evidence="1 2">CBS 123371</strain>
    </source>
</reference>
<organism evidence="1 2">
    <name type="scientific">Phyllosticta citriasiana</name>
    <dbReference type="NCBI Taxonomy" id="595635"/>
    <lineage>
        <taxon>Eukaryota</taxon>
        <taxon>Fungi</taxon>
        <taxon>Dikarya</taxon>
        <taxon>Ascomycota</taxon>
        <taxon>Pezizomycotina</taxon>
        <taxon>Dothideomycetes</taxon>
        <taxon>Dothideomycetes incertae sedis</taxon>
        <taxon>Botryosphaeriales</taxon>
        <taxon>Phyllostictaceae</taxon>
        <taxon>Phyllosticta</taxon>
    </lineage>
</organism>
<accession>A0ABR1K7T3</accession>
<sequence>MCTKIIHTYGCGHRIVEKAPCASSRTGPCGVLKTNNVNHGSSKCDKCDR</sequence>
<evidence type="ECO:0000313" key="1">
    <source>
        <dbReference type="EMBL" id="KAK7509370.1"/>
    </source>
</evidence>
<gene>
    <name evidence="1" type="ORF">IWZ03DRAFT_320124</name>
</gene>